<protein>
    <submittedName>
        <fullName evidence="2">Cysteine proteinase</fullName>
    </submittedName>
</protein>
<dbReference type="InterPro" id="IPR001447">
    <property type="entry name" value="Arylamine_N-AcTrfase"/>
</dbReference>
<dbReference type="Gene3D" id="3.30.2140.20">
    <property type="match status" value="1"/>
</dbReference>
<evidence type="ECO:0000256" key="1">
    <source>
        <dbReference type="ARBA" id="ARBA00006547"/>
    </source>
</evidence>
<evidence type="ECO:0000313" key="2">
    <source>
        <dbReference type="EMBL" id="KZT39838.1"/>
    </source>
</evidence>
<dbReference type="AlphaFoldDB" id="A0A166EQR7"/>
<dbReference type="GO" id="GO:0016407">
    <property type="term" value="F:acetyltransferase activity"/>
    <property type="evidence" value="ECO:0007669"/>
    <property type="project" value="InterPro"/>
</dbReference>
<dbReference type="Proteomes" id="UP000076798">
    <property type="component" value="Unassembled WGS sequence"/>
</dbReference>
<dbReference type="InterPro" id="IPR038765">
    <property type="entry name" value="Papain-like_cys_pep_sf"/>
</dbReference>
<organism evidence="2 3">
    <name type="scientific">Sistotremastrum suecicum HHB10207 ss-3</name>
    <dbReference type="NCBI Taxonomy" id="1314776"/>
    <lineage>
        <taxon>Eukaryota</taxon>
        <taxon>Fungi</taxon>
        <taxon>Dikarya</taxon>
        <taxon>Basidiomycota</taxon>
        <taxon>Agaricomycotina</taxon>
        <taxon>Agaricomycetes</taxon>
        <taxon>Sistotremastrales</taxon>
        <taxon>Sistotremastraceae</taxon>
        <taxon>Sistotremastrum</taxon>
    </lineage>
</organism>
<reference evidence="2 3" key="1">
    <citation type="journal article" date="2016" name="Mol. Biol. Evol.">
        <title>Comparative Genomics of Early-Diverging Mushroom-Forming Fungi Provides Insights into the Origins of Lignocellulose Decay Capabilities.</title>
        <authorList>
            <person name="Nagy L.G."/>
            <person name="Riley R."/>
            <person name="Tritt A."/>
            <person name="Adam C."/>
            <person name="Daum C."/>
            <person name="Floudas D."/>
            <person name="Sun H."/>
            <person name="Yadav J.S."/>
            <person name="Pangilinan J."/>
            <person name="Larsson K.H."/>
            <person name="Matsuura K."/>
            <person name="Barry K."/>
            <person name="Labutti K."/>
            <person name="Kuo R."/>
            <person name="Ohm R.A."/>
            <person name="Bhattacharya S.S."/>
            <person name="Shirouzu T."/>
            <person name="Yoshinaga Y."/>
            <person name="Martin F.M."/>
            <person name="Grigoriev I.V."/>
            <person name="Hibbett D.S."/>
        </authorList>
    </citation>
    <scope>NUCLEOTIDE SEQUENCE [LARGE SCALE GENOMIC DNA]</scope>
    <source>
        <strain evidence="2 3">HHB10207 ss-3</strain>
    </source>
</reference>
<keyword evidence="3" id="KW-1185">Reference proteome</keyword>
<dbReference type="STRING" id="1314776.A0A166EQR7"/>
<dbReference type="PANTHER" id="PTHR11786">
    <property type="entry name" value="N-HYDROXYARYLAMINE O-ACETYLTRANSFERASE"/>
    <property type="match status" value="1"/>
</dbReference>
<dbReference type="PANTHER" id="PTHR11786:SF0">
    <property type="entry name" value="ARYLAMINE N-ACETYLTRANSFERASE 4-RELATED"/>
    <property type="match status" value="1"/>
</dbReference>
<dbReference type="OrthoDB" id="10260017at2759"/>
<sequence length="354" mass="39407">MNITIHPSKSPYTREQVLCYLTKIKYSPLPVNVDNITETVPPSLENLNKIIRLHLIAFPFDILGLHFRNDHLVPVSSQGVYDVLVGQSHGWGSYCFGHNTLLKGMLQGLSYLVYSGCGRSNMHRPTLTLTPLTHMMLFVSISPPETPANPQIYLVDVGFGGAFGGSGLVQAVPFFDGSVVNGSAWPEKHRLIRAHHPKSSVSFPDATGKNPGGDWAVELCIEDDGTVENPRWVRLYHFWTNEFFEEDCELASFAICRMPGLNPFIDKVICIKCFEVNEEGSNGGRKEKKLGRFVLAGNKVEKRIGRQHETVATFETDGARMEALKRFCGVEINAEALEAFKDSPASLDRNKQQV</sequence>
<proteinExistence type="inferred from homology"/>
<comment type="similarity">
    <text evidence="1">Belongs to the arylamine N-acetyltransferase family.</text>
</comment>
<dbReference type="EMBL" id="KV428040">
    <property type="protein sequence ID" value="KZT39838.1"/>
    <property type="molecule type" value="Genomic_DNA"/>
</dbReference>
<dbReference type="Pfam" id="PF00797">
    <property type="entry name" value="Acetyltransf_2"/>
    <property type="match status" value="1"/>
</dbReference>
<accession>A0A166EQR7</accession>
<name>A0A166EQR7_9AGAM</name>
<dbReference type="InterPro" id="IPR053710">
    <property type="entry name" value="Arylamine_NAT_domain_sf"/>
</dbReference>
<evidence type="ECO:0000313" key="3">
    <source>
        <dbReference type="Proteomes" id="UP000076798"/>
    </source>
</evidence>
<dbReference type="SUPFAM" id="SSF54001">
    <property type="entry name" value="Cysteine proteinases"/>
    <property type="match status" value="1"/>
</dbReference>
<gene>
    <name evidence="2" type="ORF">SISSUDRAFT_570696</name>
</gene>